<dbReference type="EMBL" id="AAQM03000499">
    <property type="protein sequence ID" value="EPR56751.1"/>
    <property type="molecule type" value="Genomic_DNA"/>
</dbReference>
<protein>
    <submittedName>
        <fullName evidence="1">Uncharacterized protein</fullName>
    </submittedName>
</protein>
<sequence>MGCVGQSSCGSERSEFTRFGIRRLWRVAVPHGPAFFPYDSRRSVRDIVGRFLQAAEVVPRGPSALWHELSTFGVWRPLMGRLSLCEIVGRFVQALNVREEEIPGACSVPWCNCRTT</sequence>
<name>S7UF08_TOXGG</name>
<gene>
    <name evidence="1" type="ORF">TGGT1_411510</name>
</gene>
<evidence type="ECO:0000313" key="1">
    <source>
        <dbReference type="EMBL" id="EPR56751.1"/>
    </source>
</evidence>
<dbReference type="Proteomes" id="UP000005641">
    <property type="component" value="Unassembled WGS sequence"/>
</dbReference>
<reference evidence="1 2" key="1">
    <citation type="submission" date="2006-05" db="EMBL/GenBank/DDBJ databases">
        <authorList>
            <person name="Paulsen I."/>
        </authorList>
    </citation>
    <scope>NUCLEOTIDE SEQUENCE [LARGE SCALE GENOMIC DNA]</scope>
    <source>
        <strain evidence="1 2">GT1</strain>
    </source>
</reference>
<evidence type="ECO:0000313" key="2">
    <source>
        <dbReference type="Proteomes" id="UP000005641"/>
    </source>
</evidence>
<proteinExistence type="predicted"/>
<reference evidence="1 2" key="2">
    <citation type="submission" date="2013-05" db="EMBL/GenBank/DDBJ databases">
        <authorList>
            <person name="Sibley D."/>
            <person name="Venepally P."/>
            <person name="Karamycheva S."/>
            <person name="Hadjithomas M."/>
            <person name="Khan A."/>
            <person name="Brunk B."/>
            <person name="Roos D."/>
            <person name="Caler E."/>
            <person name="Lorenzi H."/>
        </authorList>
    </citation>
    <scope>NUCLEOTIDE SEQUENCE [LARGE SCALE GENOMIC DNA]</scope>
    <source>
        <strain evidence="1 2">GT1</strain>
    </source>
</reference>
<organism evidence="1 2">
    <name type="scientific">Toxoplasma gondii (strain ATCC 50853 / GT1)</name>
    <dbReference type="NCBI Taxonomy" id="507601"/>
    <lineage>
        <taxon>Eukaryota</taxon>
        <taxon>Sar</taxon>
        <taxon>Alveolata</taxon>
        <taxon>Apicomplexa</taxon>
        <taxon>Conoidasida</taxon>
        <taxon>Coccidia</taxon>
        <taxon>Eucoccidiorida</taxon>
        <taxon>Eimeriorina</taxon>
        <taxon>Sarcocystidae</taxon>
        <taxon>Toxoplasma</taxon>
    </lineage>
</organism>
<dbReference type="AlphaFoldDB" id="S7UF08"/>
<accession>S7UF08</accession>
<comment type="caution">
    <text evidence="1">The sequence shown here is derived from an EMBL/GenBank/DDBJ whole genome shotgun (WGS) entry which is preliminary data.</text>
</comment>
<dbReference type="VEuPathDB" id="ToxoDB:TGGT1_411510"/>